<evidence type="ECO:0000256" key="6">
    <source>
        <dbReference type="ARBA" id="ARBA00022729"/>
    </source>
</evidence>
<dbReference type="Proteomes" id="UP001575181">
    <property type="component" value="Unassembled WGS sequence"/>
</dbReference>
<dbReference type="PANTHER" id="PTHR12815:SF47">
    <property type="entry name" value="TRANSLOCATION AND ASSEMBLY MODULE SUBUNIT TAMA"/>
    <property type="match status" value="1"/>
</dbReference>
<reference evidence="14 15" key="1">
    <citation type="submission" date="2024-08" db="EMBL/GenBank/DDBJ databases">
        <title>Whole-genome sequencing of halo(alkali)philic microorganisms from hypersaline lakes.</title>
        <authorList>
            <person name="Sorokin D.Y."/>
            <person name="Merkel A.Y."/>
            <person name="Messina E."/>
            <person name="Yakimov M."/>
        </authorList>
    </citation>
    <scope>NUCLEOTIDE SEQUENCE [LARGE SCALE GENOMIC DNA]</scope>
    <source>
        <strain evidence="14 15">Cl-TMA</strain>
    </source>
</reference>
<keyword evidence="15" id="KW-1185">Reference proteome</keyword>
<dbReference type="Gene3D" id="2.40.160.50">
    <property type="entry name" value="membrane protein fhac: a member of the omp85/tpsb transporter family"/>
    <property type="match status" value="1"/>
</dbReference>
<evidence type="ECO:0000256" key="7">
    <source>
        <dbReference type="ARBA" id="ARBA00023136"/>
    </source>
</evidence>
<comment type="subunit">
    <text evidence="10">Interacts with TamB to form the translocation and assembly module (TAM).</text>
</comment>
<comment type="subcellular location">
    <subcellularLocation>
        <location evidence="1">Cell outer membrane</location>
    </subcellularLocation>
</comment>
<evidence type="ECO:0000256" key="2">
    <source>
        <dbReference type="ARBA" id="ARBA00010248"/>
    </source>
</evidence>
<evidence type="ECO:0000256" key="9">
    <source>
        <dbReference type="ARBA" id="ARBA00033063"/>
    </source>
</evidence>
<feature type="domain" description="TamA POTRA" evidence="13">
    <location>
        <begin position="43"/>
        <end position="119"/>
    </location>
</feature>
<keyword evidence="5" id="KW-0812">Transmembrane</keyword>
<evidence type="ECO:0000256" key="5">
    <source>
        <dbReference type="ARBA" id="ARBA00022692"/>
    </source>
</evidence>
<comment type="similarity">
    <text evidence="2">Belongs to the TamA family.</text>
</comment>
<dbReference type="EMBL" id="JBGUAW010000009">
    <property type="protein sequence ID" value="MFA9461924.1"/>
    <property type="molecule type" value="Genomic_DNA"/>
</dbReference>
<evidence type="ECO:0000259" key="13">
    <source>
        <dbReference type="Pfam" id="PF17243"/>
    </source>
</evidence>
<name>A0ABV4TX66_9GAMM</name>
<evidence type="ECO:0000256" key="10">
    <source>
        <dbReference type="ARBA" id="ARBA00093548"/>
    </source>
</evidence>
<feature type="chain" id="PRO_5046278918" description="Translocation and assembly module subunit TamA" evidence="11">
    <location>
        <begin position="37"/>
        <end position="613"/>
    </location>
</feature>
<proteinExistence type="inferred from homology"/>
<dbReference type="PANTHER" id="PTHR12815">
    <property type="entry name" value="SORTING AND ASSEMBLY MACHINERY SAMM50 PROTEIN FAMILY MEMBER"/>
    <property type="match status" value="1"/>
</dbReference>
<protein>
    <recommendedName>
        <fullName evidence="3">Translocation and assembly module subunit TamA</fullName>
    </recommendedName>
    <alternativeName>
        <fullName evidence="9">Autotransporter assembly factor TamA</fullName>
    </alternativeName>
</protein>
<keyword evidence="8" id="KW-0998">Cell outer membrane</keyword>
<dbReference type="Gene3D" id="3.10.20.310">
    <property type="entry name" value="membrane protein fhac"/>
    <property type="match status" value="3"/>
</dbReference>
<keyword evidence="7" id="KW-0472">Membrane</keyword>
<dbReference type="InterPro" id="IPR035243">
    <property type="entry name" value="TamA_POTRA_Dom_1"/>
</dbReference>
<evidence type="ECO:0000256" key="3">
    <source>
        <dbReference type="ARBA" id="ARBA00015419"/>
    </source>
</evidence>
<organism evidence="14 15">
    <name type="scientific">Thiohalorhabdus methylotrophus</name>
    <dbReference type="NCBI Taxonomy" id="3242694"/>
    <lineage>
        <taxon>Bacteria</taxon>
        <taxon>Pseudomonadati</taxon>
        <taxon>Pseudomonadota</taxon>
        <taxon>Gammaproteobacteria</taxon>
        <taxon>Thiohalorhabdales</taxon>
        <taxon>Thiohalorhabdaceae</taxon>
        <taxon>Thiohalorhabdus</taxon>
    </lineage>
</organism>
<dbReference type="RefSeq" id="WP_373656711.1">
    <property type="nucleotide sequence ID" value="NZ_JBGUAW010000009.1"/>
</dbReference>
<evidence type="ECO:0000313" key="14">
    <source>
        <dbReference type="EMBL" id="MFA9461924.1"/>
    </source>
</evidence>
<evidence type="ECO:0000256" key="11">
    <source>
        <dbReference type="SAM" id="SignalP"/>
    </source>
</evidence>
<evidence type="ECO:0000256" key="4">
    <source>
        <dbReference type="ARBA" id="ARBA00022452"/>
    </source>
</evidence>
<feature type="domain" description="Bacterial surface antigen (D15)" evidence="12">
    <location>
        <begin position="311"/>
        <end position="610"/>
    </location>
</feature>
<keyword evidence="6 11" id="KW-0732">Signal</keyword>
<comment type="caution">
    <text evidence="14">The sequence shown here is derived from an EMBL/GenBank/DDBJ whole genome shotgun (WGS) entry which is preliminary data.</text>
</comment>
<dbReference type="InterPro" id="IPR039910">
    <property type="entry name" value="D15-like"/>
</dbReference>
<evidence type="ECO:0000256" key="8">
    <source>
        <dbReference type="ARBA" id="ARBA00023237"/>
    </source>
</evidence>
<dbReference type="Pfam" id="PF17243">
    <property type="entry name" value="POTRA_TamA_1"/>
    <property type="match status" value="1"/>
</dbReference>
<evidence type="ECO:0000313" key="15">
    <source>
        <dbReference type="Proteomes" id="UP001575181"/>
    </source>
</evidence>
<dbReference type="InterPro" id="IPR000184">
    <property type="entry name" value="Bac_surfAg_D15"/>
</dbReference>
<evidence type="ECO:0000256" key="1">
    <source>
        <dbReference type="ARBA" id="ARBA00004442"/>
    </source>
</evidence>
<gene>
    <name evidence="14" type="ORF">ACERLL_13955</name>
</gene>
<sequence length="613" mass="68261">MPRASLALRIGRVPRPLRCCAGLLLVLALTVPAAQAAPDALMVEVDGVNKELRENIRAYLSTVELTKAKDPDVDRIRRAQRRAREEIRTALQPFGYYNPKIDTSLTRQGDAWVARYRVDAGPPTIISELELRIEGPGAEEAALQRAVRQSGLKEGKRLHHADYSATKDALLEQAVEAGYLNASYTRHTIEVDPDRNEARVRLVLDSGPAFYFGDIRVKQDILSPRFVARLLPVERGERLTSMRLLDLQFALSDTDYFDRVAVNMIRKEAVPFTPKGEDAPEEARRIPVEVDTNPKKPRLYSIGVGYGTDTGPRLTGAVEFRHINRAGHQFRSDLFLSPVRQGLAARYRIPIRNVRTDSLSILGRISQEEFGDTLNTRYALGASEDLGYRGWQRSIYAYVSRDFTHVNGSVQSYTLFTPGASLARSKADDRLYPRRGWSLFFDAHGAHESALSDTTFLQGQARAQAVIPLLPRSRLLMRVHAGGTSVDRVTDIPASERFFAGGDRSVRGYAYQKLGPKDGEGNTIGGRYLLTASVEADYRVWGNFALATFYDAGNASNDWPPEPVEAVGFGVRYASPLGMIRLDFATPLDEVLNDNLEEVAPAWRIHFSMGPDL</sequence>
<dbReference type="Pfam" id="PF01103">
    <property type="entry name" value="Omp85"/>
    <property type="match status" value="1"/>
</dbReference>
<accession>A0ABV4TX66</accession>
<keyword evidence="4" id="KW-1134">Transmembrane beta strand</keyword>
<feature type="signal peptide" evidence="11">
    <location>
        <begin position="1"/>
        <end position="36"/>
    </location>
</feature>
<evidence type="ECO:0000259" key="12">
    <source>
        <dbReference type="Pfam" id="PF01103"/>
    </source>
</evidence>